<evidence type="ECO:0000313" key="6">
    <source>
        <dbReference type="EMBL" id="GGJ83776.1"/>
    </source>
</evidence>
<dbReference type="EMBL" id="BMOE01000012">
    <property type="protein sequence ID" value="GGJ83776.1"/>
    <property type="molecule type" value="Genomic_DNA"/>
</dbReference>
<dbReference type="InterPro" id="IPR000914">
    <property type="entry name" value="SBP_5_dom"/>
</dbReference>
<dbReference type="Gene3D" id="3.40.190.10">
    <property type="entry name" value="Periplasmic binding protein-like II"/>
    <property type="match status" value="1"/>
</dbReference>
<evidence type="ECO:0000256" key="3">
    <source>
        <dbReference type="ARBA" id="ARBA00022729"/>
    </source>
</evidence>
<feature type="signal peptide" evidence="4">
    <location>
        <begin position="1"/>
        <end position="30"/>
    </location>
</feature>
<dbReference type="PANTHER" id="PTHR30290:SF9">
    <property type="entry name" value="OLIGOPEPTIDE-BINDING PROTEIN APPA"/>
    <property type="match status" value="1"/>
</dbReference>
<dbReference type="Gene3D" id="3.90.76.10">
    <property type="entry name" value="Dipeptide-binding Protein, Domain 1"/>
    <property type="match status" value="1"/>
</dbReference>
<dbReference type="GO" id="GO:1904680">
    <property type="term" value="F:peptide transmembrane transporter activity"/>
    <property type="evidence" value="ECO:0007669"/>
    <property type="project" value="TreeGrafter"/>
</dbReference>
<dbReference type="Proteomes" id="UP000635726">
    <property type="component" value="Unassembled WGS sequence"/>
</dbReference>
<dbReference type="SUPFAM" id="SSF53850">
    <property type="entry name" value="Periplasmic binding protein-like II"/>
    <property type="match status" value="1"/>
</dbReference>
<dbReference type="GO" id="GO:0015833">
    <property type="term" value="P:peptide transport"/>
    <property type="evidence" value="ECO:0007669"/>
    <property type="project" value="TreeGrafter"/>
</dbReference>
<proteinExistence type="inferred from homology"/>
<sequence>MKATTLKSPRTWLTVSLLLLGAAPVGTTLAGPANNSLVVGTSQEPPNIYDPWATNNLAIASEINGYMNATLVSKDNDGDLYADIATSVPTLANGGYKLTKNAKGEVTSNSVTYSIRKDAKWSDGTPITIKDFQFWLKVEQDARVPVPSRDPYDHAKITAVDSDTFTITYDPPYLFADQVAPGLAPSASMASAWNAFDSSTAKLDPKTGAKAINDAWVKFISSFTTSRNLPKVVAGPFRPTQWRAGNSLTLVRNTNYWRTPKGGTDKYVQSVQYRFIPNTNTLKVNVLSGQIDALSAVGLTFDQGVDLQRSQRDKYKTYFVPSATWEHIDINGFSNVQKVKDLDLDDKRVRQALLYSIDRAALTKALFQSKQQVSNTFVNPISKVYKKDARAYDYDPAKARALFAAAGWKPGPDGILTKNGKKFSLNFTTTAGNTTRERVQQILQSQWKTVGVDVNIQNYPSSVVFGQEFISGGSNGKWDMLMYAWTADPSLERGNLFASQFIPTAANGYSGQNEPGWKNAEYDNLWTQASTEFDLAQRVKLFDRMQSIWADEVPSLPLYFRVNVYTKVPNLLNYTFSAYTLYPSWNAYQIGWNSRGAAEIDTQK</sequence>
<keyword evidence="2" id="KW-0813">Transport</keyword>
<comment type="caution">
    <text evidence="6">The sequence shown here is derived from an EMBL/GenBank/DDBJ whole genome shotgun (WGS) entry which is preliminary data.</text>
</comment>
<dbReference type="InterPro" id="IPR039424">
    <property type="entry name" value="SBP_5"/>
</dbReference>
<reference evidence="6" key="1">
    <citation type="journal article" date="2014" name="Int. J. Syst. Evol. Microbiol.">
        <title>Complete genome sequence of Corynebacterium casei LMG S-19264T (=DSM 44701T), isolated from a smear-ripened cheese.</title>
        <authorList>
            <consortium name="US DOE Joint Genome Institute (JGI-PGF)"/>
            <person name="Walter F."/>
            <person name="Albersmeier A."/>
            <person name="Kalinowski J."/>
            <person name="Ruckert C."/>
        </authorList>
    </citation>
    <scope>NUCLEOTIDE SEQUENCE</scope>
    <source>
        <strain evidence="6">JCM 14371</strain>
    </source>
</reference>
<keyword evidence="3 4" id="KW-0732">Signal</keyword>
<dbReference type="RefSeq" id="WP_188964068.1">
    <property type="nucleotide sequence ID" value="NZ_BMOE01000012.1"/>
</dbReference>
<dbReference type="CDD" id="cd08513">
    <property type="entry name" value="PBP2_thermophilic_Hb8_like"/>
    <property type="match status" value="1"/>
</dbReference>
<dbReference type="Pfam" id="PF00496">
    <property type="entry name" value="SBP_bac_5"/>
    <property type="match status" value="1"/>
</dbReference>
<feature type="chain" id="PRO_5036674297" evidence="4">
    <location>
        <begin position="31"/>
        <end position="604"/>
    </location>
</feature>
<dbReference type="AlphaFoldDB" id="A0A917PLT5"/>
<gene>
    <name evidence="6" type="ORF">GCM10008939_29520</name>
</gene>
<evidence type="ECO:0000256" key="1">
    <source>
        <dbReference type="ARBA" id="ARBA00005695"/>
    </source>
</evidence>
<evidence type="ECO:0000313" key="7">
    <source>
        <dbReference type="Proteomes" id="UP000635726"/>
    </source>
</evidence>
<dbReference type="GO" id="GO:0042597">
    <property type="term" value="C:periplasmic space"/>
    <property type="evidence" value="ECO:0007669"/>
    <property type="project" value="UniProtKB-ARBA"/>
</dbReference>
<dbReference type="PIRSF" id="PIRSF002741">
    <property type="entry name" value="MppA"/>
    <property type="match status" value="1"/>
</dbReference>
<organism evidence="6 7">
    <name type="scientific">Deinococcus aquiradiocola</name>
    <dbReference type="NCBI Taxonomy" id="393059"/>
    <lineage>
        <taxon>Bacteria</taxon>
        <taxon>Thermotogati</taxon>
        <taxon>Deinococcota</taxon>
        <taxon>Deinococci</taxon>
        <taxon>Deinococcales</taxon>
        <taxon>Deinococcaceae</taxon>
        <taxon>Deinococcus</taxon>
    </lineage>
</organism>
<evidence type="ECO:0000259" key="5">
    <source>
        <dbReference type="Pfam" id="PF00496"/>
    </source>
</evidence>
<keyword evidence="7" id="KW-1185">Reference proteome</keyword>
<evidence type="ECO:0000256" key="4">
    <source>
        <dbReference type="SAM" id="SignalP"/>
    </source>
</evidence>
<protein>
    <submittedName>
        <fullName evidence="6">Diguanylate phosphodiesterase</fullName>
    </submittedName>
</protein>
<accession>A0A917PLT5</accession>
<evidence type="ECO:0000256" key="2">
    <source>
        <dbReference type="ARBA" id="ARBA00022448"/>
    </source>
</evidence>
<comment type="similarity">
    <text evidence="1">Belongs to the bacterial solute-binding protein 5 family.</text>
</comment>
<dbReference type="GO" id="GO:0043190">
    <property type="term" value="C:ATP-binding cassette (ABC) transporter complex"/>
    <property type="evidence" value="ECO:0007669"/>
    <property type="project" value="InterPro"/>
</dbReference>
<dbReference type="PANTHER" id="PTHR30290">
    <property type="entry name" value="PERIPLASMIC BINDING COMPONENT OF ABC TRANSPORTER"/>
    <property type="match status" value="1"/>
</dbReference>
<dbReference type="Gene3D" id="3.10.105.10">
    <property type="entry name" value="Dipeptide-binding Protein, Domain 3"/>
    <property type="match status" value="1"/>
</dbReference>
<feature type="domain" description="Solute-binding protein family 5" evidence="5">
    <location>
        <begin position="110"/>
        <end position="490"/>
    </location>
</feature>
<name>A0A917PLT5_9DEIO</name>
<reference evidence="6" key="2">
    <citation type="submission" date="2020-09" db="EMBL/GenBank/DDBJ databases">
        <authorList>
            <person name="Sun Q."/>
            <person name="Ohkuma M."/>
        </authorList>
    </citation>
    <scope>NUCLEOTIDE SEQUENCE</scope>
    <source>
        <strain evidence="6">JCM 14371</strain>
    </source>
</reference>
<dbReference type="InterPro" id="IPR030678">
    <property type="entry name" value="Peptide/Ni-bd"/>
</dbReference>